<dbReference type="GO" id="GO:0005634">
    <property type="term" value="C:nucleus"/>
    <property type="evidence" value="ECO:0007669"/>
    <property type="project" value="TreeGrafter"/>
</dbReference>
<dbReference type="PANTHER" id="PTHR18937">
    <property type="entry name" value="STRUCTURAL MAINTENANCE OF CHROMOSOMES SMC FAMILY MEMBER"/>
    <property type="match status" value="1"/>
</dbReference>
<keyword evidence="3" id="KW-0539">Nucleus</keyword>
<organism evidence="6 7">
    <name type="scientific">Vigna unguiculata</name>
    <name type="common">Cowpea</name>
    <dbReference type="NCBI Taxonomy" id="3917"/>
    <lineage>
        <taxon>Eukaryota</taxon>
        <taxon>Viridiplantae</taxon>
        <taxon>Streptophyta</taxon>
        <taxon>Embryophyta</taxon>
        <taxon>Tracheophyta</taxon>
        <taxon>Spermatophyta</taxon>
        <taxon>Magnoliopsida</taxon>
        <taxon>eudicotyledons</taxon>
        <taxon>Gunneridae</taxon>
        <taxon>Pentapetalae</taxon>
        <taxon>rosids</taxon>
        <taxon>fabids</taxon>
        <taxon>Fabales</taxon>
        <taxon>Fabaceae</taxon>
        <taxon>Papilionoideae</taxon>
        <taxon>50 kb inversion clade</taxon>
        <taxon>NPAAA clade</taxon>
        <taxon>indigoferoid/millettioid clade</taxon>
        <taxon>Phaseoleae</taxon>
        <taxon>Vigna</taxon>
    </lineage>
</organism>
<evidence type="ECO:0000256" key="4">
    <source>
        <dbReference type="ARBA" id="ARBA00023306"/>
    </source>
</evidence>
<dbReference type="SUPFAM" id="SSF75553">
    <property type="entry name" value="Smc hinge domain"/>
    <property type="match status" value="1"/>
</dbReference>
<gene>
    <name evidence="6" type="ORF">DEO72_LG9g1393</name>
</gene>
<dbReference type="GO" id="GO:0008278">
    <property type="term" value="C:cohesin complex"/>
    <property type="evidence" value="ECO:0007669"/>
    <property type="project" value="TreeGrafter"/>
</dbReference>
<feature type="coiled-coil region" evidence="5">
    <location>
        <begin position="10"/>
        <end position="114"/>
    </location>
</feature>
<dbReference type="InterPro" id="IPR036277">
    <property type="entry name" value="SMC_hinge_sf"/>
</dbReference>
<accession>A0A4D6N0L0</accession>
<dbReference type="EMBL" id="CP039353">
    <property type="protein sequence ID" value="QCE06381.1"/>
    <property type="molecule type" value="Genomic_DNA"/>
</dbReference>
<evidence type="ECO:0000313" key="7">
    <source>
        <dbReference type="Proteomes" id="UP000501690"/>
    </source>
</evidence>
<keyword evidence="7" id="KW-1185">Reference proteome</keyword>
<evidence type="ECO:0000256" key="5">
    <source>
        <dbReference type="SAM" id="Coils"/>
    </source>
</evidence>
<dbReference type="GO" id="GO:0003677">
    <property type="term" value="F:DNA binding"/>
    <property type="evidence" value="ECO:0007669"/>
    <property type="project" value="TreeGrafter"/>
</dbReference>
<evidence type="ECO:0000256" key="3">
    <source>
        <dbReference type="ARBA" id="ARBA00023242"/>
    </source>
</evidence>
<name>A0A4D6N0L0_VIGUN</name>
<proteinExistence type="predicted"/>
<evidence type="ECO:0000313" key="6">
    <source>
        <dbReference type="EMBL" id="QCE06381.1"/>
    </source>
</evidence>
<dbReference type="Proteomes" id="UP000501690">
    <property type="component" value="Linkage Group LG9"/>
</dbReference>
<evidence type="ECO:0000256" key="2">
    <source>
        <dbReference type="ARBA" id="ARBA00022776"/>
    </source>
</evidence>
<dbReference type="AlphaFoldDB" id="A0A4D6N0L0"/>
<keyword evidence="4" id="KW-0131">Cell cycle</keyword>
<dbReference type="GO" id="GO:0005524">
    <property type="term" value="F:ATP binding"/>
    <property type="evidence" value="ECO:0007669"/>
    <property type="project" value="InterPro"/>
</dbReference>
<sequence length="157" mass="18642">MKTAKLREEKELLDRKLNADTEAQKNLEENLQQLRNRESELNSQEEQMRARLEKILDNSAKNKTGLENLKKELRAMQDKHRDSKKKYENLRLKIGEVENQLRELRADRYESERDVRLSQAVETLKRLFQGVHGRMTDLCRPTQKKYNLAVTVAMDIF</sequence>
<dbReference type="PANTHER" id="PTHR18937:SF12">
    <property type="entry name" value="STRUCTURAL MAINTENANCE OF CHROMOSOMES PROTEIN"/>
    <property type="match status" value="1"/>
</dbReference>
<keyword evidence="5" id="KW-0175">Coiled coil</keyword>
<dbReference type="GO" id="GO:0007062">
    <property type="term" value="P:sister chromatid cohesion"/>
    <property type="evidence" value="ECO:0007669"/>
    <property type="project" value="TreeGrafter"/>
</dbReference>
<keyword evidence="1" id="KW-0132">Cell division</keyword>
<evidence type="ECO:0000256" key="1">
    <source>
        <dbReference type="ARBA" id="ARBA00022618"/>
    </source>
</evidence>
<protein>
    <submittedName>
        <fullName evidence="6">Structural maintenance of chromosome 1</fullName>
    </submittedName>
</protein>
<dbReference type="Gene3D" id="1.20.1060.20">
    <property type="match status" value="1"/>
</dbReference>
<keyword evidence="2" id="KW-0498">Mitosis</keyword>
<reference evidence="6 7" key="1">
    <citation type="submission" date="2019-04" db="EMBL/GenBank/DDBJ databases">
        <title>An improved genome assembly and genetic linkage map for asparagus bean, Vigna unguiculata ssp. sesquipedialis.</title>
        <authorList>
            <person name="Xia Q."/>
            <person name="Zhang R."/>
            <person name="Dong Y."/>
        </authorList>
    </citation>
    <scope>NUCLEOTIDE SEQUENCE [LARGE SCALE GENOMIC DNA]</scope>
    <source>
        <tissue evidence="6">Leaf</tissue>
    </source>
</reference>
<dbReference type="GO" id="GO:0051301">
    <property type="term" value="P:cell division"/>
    <property type="evidence" value="ECO:0007669"/>
    <property type="project" value="UniProtKB-KW"/>
</dbReference>